<dbReference type="CDD" id="cd04590">
    <property type="entry name" value="CBS_pair_CorC_HlyC_assoc"/>
    <property type="match status" value="1"/>
</dbReference>
<dbReference type="Gene3D" id="3.30.465.10">
    <property type="match status" value="1"/>
</dbReference>
<dbReference type="SUPFAM" id="SSF54631">
    <property type="entry name" value="CBS-domain pair"/>
    <property type="match status" value="1"/>
</dbReference>
<feature type="transmembrane region" description="Helical" evidence="9">
    <location>
        <begin position="6"/>
        <end position="26"/>
    </location>
</feature>
<dbReference type="AlphaFoldDB" id="A0A532UYE6"/>
<dbReference type="SUPFAM" id="SSF56176">
    <property type="entry name" value="FAD-binding/transporter-associated domain-like"/>
    <property type="match status" value="1"/>
</dbReference>
<keyword evidence="4 8" id="KW-1133">Transmembrane helix</keyword>
<evidence type="ECO:0000256" key="3">
    <source>
        <dbReference type="ARBA" id="ARBA00022737"/>
    </source>
</evidence>
<dbReference type="Pfam" id="PF01595">
    <property type="entry name" value="CNNM"/>
    <property type="match status" value="1"/>
</dbReference>
<feature type="transmembrane region" description="Helical" evidence="9">
    <location>
        <begin position="124"/>
        <end position="150"/>
    </location>
</feature>
<dbReference type="Proteomes" id="UP000319619">
    <property type="component" value="Unassembled WGS sequence"/>
</dbReference>
<keyword evidence="3" id="KW-0677">Repeat</keyword>
<evidence type="ECO:0000313" key="12">
    <source>
        <dbReference type="EMBL" id="TKJ39922.1"/>
    </source>
</evidence>
<proteinExistence type="predicted"/>
<evidence type="ECO:0000256" key="8">
    <source>
        <dbReference type="PROSITE-ProRule" id="PRU01193"/>
    </source>
</evidence>
<comment type="subcellular location">
    <subcellularLocation>
        <location evidence="1">Membrane</location>
        <topology evidence="1">Multi-pass membrane protein</topology>
    </subcellularLocation>
</comment>
<evidence type="ECO:0000313" key="13">
    <source>
        <dbReference type="Proteomes" id="UP000319619"/>
    </source>
</evidence>
<sequence length="404" mass="45892">MDLWLIIIFLILSGFFAGTETVFLSVNRIRLEGFAHRGLTGAKSAQWFLIKPTRFVLTTLVGNNLVNIAFSSVLAVYLIERGVPSVWITPIATITILIFGEIVPKSMGRDLADPASRRVAPLLVVFRIILFPLIVFYGWISSMILTIFGMDRSEIRQLFTRRDLEILIREGAKDGMLKAQQETHITRILQFHSLSAHEVMTPRTEMIALDESATLDDLRQTAISSGFSKIPIYLKDVDHIIGVVYARDLFEKPADLSSIIRPVAFFPDQKRAWRIFRDLRSARQSIAIILDEWGGTSGIVTIEDFIEELTGEIEDEYDQTKFSIQHLSKNRWVISARMEVEEINHRLNLQIPEGDYETLGGYLVETLGRIPKEGETIKIEENSFIIIKATRTKIRVIVLEVSAD</sequence>
<feature type="domain" description="CBS" evidence="10">
    <location>
        <begin position="200"/>
        <end position="263"/>
    </location>
</feature>
<evidence type="ECO:0000256" key="1">
    <source>
        <dbReference type="ARBA" id="ARBA00004141"/>
    </source>
</evidence>
<dbReference type="EMBL" id="NJBN01000006">
    <property type="protein sequence ID" value="TKJ39922.1"/>
    <property type="molecule type" value="Genomic_DNA"/>
</dbReference>
<evidence type="ECO:0000259" key="11">
    <source>
        <dbReference type="PROSITE" id="PS51846"/>
    </source>
</evidence>
<keyword evidence="5 7" id="KW-0129">CBS domain</keyword>
<evidence type="ECO:0008006" key="14">
    <source>
        <dbReference type="Google" id="ProtNLM"/>
    </source>
</evidence>
<dbReference type="InterPro" id="IPR046342">
    <property type="entry name" value="CBS_dom_sf"/>
</dbReference>
<dbReference type="InterPro" id="IPR000644">
    <property type="entry name" value="CBS_dom"/>
</dbReference>
<evidence type="ECO:0000256" key="6">
    <source>
        <dbReference type="ARBA" id="ARBA00023136"/>
    </source>
</evidence>
<evidence type="ECO:0000259" key="10">
    <source>
        <dbReference type="PROSITE" id="PS51371"/>
    </source>
</evidence>
<dbReference type="InterPro" id="IPR044751">
    <property type="entry name" value="Ion_transp-like_CBS"/>
</dbReference>
<evidence type="ECO:0000256" key="7">
    <source>
        <dbReference type="PROSITE-ProRule" id="PRU00703"/>
    </source>
</evidence>
<evidence type="ECO:0000256" key="9">
    <source>
        <dbReference type="SAM" id="Phobius"/>
    </source>
</evidence>
<dbReference type="InterPro" id="IPR002550">
    <property type="entry name" value="CNNM"/>
</dbReference>
<dbReference type="PANTHER" id="PTHR22777">
    <property type="entry name" value="HEMOLYSIN-RELATED"/>
    <property type="match status" value="1"/>
</dbReference>
<dbReference type="GO" id="GO:0005886">
    <property type="term" value="C:plasma membrane"/>
    <property type="evidence" value="ECO:0007669"/>
    <property type="project" value="TreeGrafter"/>
</dbReference>
<keyword evidence="2 8" id="KW-0812">Transmembrane</keyword>
<reference evidence="12 13" key="1">
    <citation type="submission" date="2017-06" db="EMBL/GenBank/DDBJ databases">
        <title>Novel microbial phyla capable of carbon fixation and sulfur reduction in deep-sea sediments.</title>
        <authorList>
            <person name="Huang J."/>
            <person name="Baker B."/>
            <person name="Wang Y."/>
        </authorList>
    </citation>
    <scope>NUCLEOTIDE SEQUENCE [LARGE SCALE GENOMIC DNA]</scope>
    <source>
        <strain evidence="12">B3_LCP</strain>
    </source>
</reference>
<keyword evidence="6 8" id="KW-0472">Membrane</keyword>
<evidence type="ECO:0000256" key="5">
    <source>
        <dbReference type="ARBA" id="ARBA00023122"/>
    </source>
</evidence>
<comment type="caution">
    <text evidence="12">The sequence shown here is derived from an EMBL/GenBank/DDBJ whole genome shotgun (WGS) entry which is preliminary data.</text>
</comment>
<dbReference type="FunFam" id="3.10.580.10:FF:000002">
    <property type="entry name" value="Magnesium/cobalt efflux protein CorC"/>
    <property type="match status" value="1"/>
</dbReference>
<organism evidence="12 13">
    <name type="scientific">candidate division LCP-89 bacterium B3_LCP</name>
    <dbReference type="NCBI Taxonomy" id="2012998"/>
    <lineage>
        <taxon>Bacteria</taxon>
        <taxon>Pseudomonadati</taxon>
        <taxon>Bacteria division LCP-89</taxon>
    </lineage>
</organism>
<dbReference type="InterPro" id="IPR036318">
    <property type="entry name" value="FAD-bd_PCMH-like_sf"/>
</dbReference>
<feature type="transmembrane region" description="Helical" evidence="9">
    <location>
        <begin position="55"/>
        <end position="79"/>
    </location>
</feature>
<dbReference type="Pfam" id="PF03471">
    <property type="entry name" value="CorC_HlyC"/>
    <property type="match status" value="1"/>
</dbReference>
<dbReference type="PROSITE" id="PS51371">
    <property type="entry name" value="CBS"/>
    <property type="match status" value="1"/>
</dbReference>
<dbReference type="Pfam" id="PF00571">
    <property type="entry name" value="CBS"/>
    <property type="match status" value="1"/>
</dbReference>
<accession>A0A532UYE6</accession>
<gene>
    <name evidence="12" type="ORF">CEE37_09295</name>
</gene>
<dbReference type="PANTHER" id="PTHR22777:SF17">
    <property type="entry name" value="UPF0053 PROTEIN SLL0260"/>
    <property type="match status" value="1"/>
</dbReference>
<protein>
    <recommendedName>
        <fullName evidence="14">Hemolysin</fullName>
    </recommendedName>
</protein>
<evidence type="ECO:0000256" key="2">
    <source>
        <dbReference type="ARBA" id="ARBA00022692"/>
    </source>
</evidence>
<feature type="domain" description="CNNM transmembrane" evidence="11">
    <location>
        <begin position="1"/>
        <end position="181"/>
    </location>
</feature>
<name>A0A532UYE6_UNCL8</name>
<dbReference type="InterPro" id="IPR005170">
    <property type="entry name" value="Transptr-assoc_dom"/>
</dbReference>
<feature type="transmembrane region" description="Helical" evidence="9">
    <location>
        <begin position="85"/>
        <end position="103"/>
    </location>
</feature>
<dbReference type="PROSITE" id="PS51846">
    <property type="entry name" value="CNNM"/>
    <property type="match status" value="1"/>
</dbReference>
<evidence type="ECO:0000256" key="4">
    <source>
        <dbReference type="ARBA" id="ARBA00022989"/>
    </source>
</evidence>
<dbReference type="InterPro" id="IPR016169">
    <property type="entry name" value="FAD-bd_PCMH_sub2"/>
</dbReference>
<dbReference type="Gene3D" id="3.10.580.10">
    <property type="entry name" value="CBS-domain"/>
    <property type="match status" value="1"/>
</dbReference>
<dbReference type="GO" id="GO:0050660">
    <property type="term" value="F:flavin adenine dinucleotide binding"/>
    <property type="evidence" value="ECO:0007669"/>
    <property type="project" value="InterPro"/>
</dbReference>
<dbReference type="SMART" id="SM01091">
    <property type="entry name" value="CorC_HlyC"/>
    <property type="match status" value="1"/>
</dbReference>